<dbReference type="Pfam" id="PF00300">
    <property type="entry name" value="His_Phos_1"/>
    <property type="match status" value="1"/>
</dbReference>
<gene>
    <name evidence="3" type="ORF">C5B42_02165</name>
</gene>
<dbReference type="Proteomes" id="UP000246104">
    <property type="component" value="Unassembled WGS sequence"/>
</dbReference>
<evidence type="ECO:0000313" key="3">
    <source>
        <dbReference type="EMBL" id="PWU23692.1"/>
    </source>
</evidence>
<dbReference type="Gene3D" id="3.40.50.1240">
    <property type="entry name" value="Phosphoglycerate mutase-like"/>
    <property type="match status" value="1"/>
</dbReference>
<keyword evidence="1" id="KW-0324">Glycolysis</keyword>
<proteinExistence type="predicted"/>
<evidence type="ECO:0000256" key="1">
    <source>
        <dbReference type="ARBA" id="ARBA00023152"/>
    </source>
</evidence>
<dbReference type="GO" id="GO:0016791">
    <property type="term" value="F:phosphatase activity"/>
    <property type="evidence" value="ECO:0007669"/>
    <property type="project" value="TreeGrafter"/>
</dbReference>
<comment type="caution">
    <text evidence="3">The sequence shown here is derived from an EMBL/GenBank/DDBJ whole genome shotgun (WGS) entry which is preliminary data.</text>
</comment>
<dbReference type="InterPro" id="IPR013078">
    <property type="entry name" value="His_Pase_superF_clade-1"/>
</dbReference>
<reference evidence="3 4" key="1">
    <citation type="submission" date="2018-02" db="EMBL/GenBank/DDBJ databases">
        <title>Genomic Reconstructions from Amazon Rainforest and Pasture Soil Reveal Novel Insights into the Physiology of Candidate Phyla in Tropical Sites.</title>
        <authorList>
            <person name="Kroeger M.E."/>
            <person name="Delmont T."/>
            <person name="Eren A.M."/>
            <person name="Guo J."/>
            <person name="Meyer K.M."/>
            <person name="Khan K."/>
            <person name="Rodrigues J.L.M."/>
            <person name="Bohannan B.J.M."/>
            <person name="Tringe S."/>
            <person name="Borges C.D."/>
            <person name="Tiedje J."/>
            <person name="Tsai S.M."/>
            <person name="Nusslein K."/>
        </authorList>
    </citation>
    <scope>NUCLEOTIDE SEQUENCE [LARGE SCALE GENOMIC DNA]</scope>
    <source>
        <strain evidence="3">Amazon FNV 2010 28 9</strain>
    </source>
</reference>
<dbReference type="GO" id="GO:0005737">
    <property type="term" value="C:cytoplasm"/>
    <property type="evidence" value="ECO:0007669"/>
    <property type="project" value="TreeGrafter"/>
</dbReference>
<evidence type="ECO:0000313" key="4">
    <source>
        <dbReference type="Proteomes" id="UP000246104"/>
    </source>
</evidence>
<evidence type="ECO:0008006" key="5">
    <source>
        <dbReference type="Google" id="ProtNLM"/>
    </source>
</evidence>
<accession>A0A317JPN8</accession>
<dbReference type="EMBL" id="PSRQ01000025">
    <property type="protein sequence ID" value="PWU23692.1"/>
    <property type="molecule type" value="Genomic_DNA"/>
</dbReference>
<dbReference type="InterPro" id="IPR050275">
    <property type="entry name" value="PGM_Phosphatase"/>
</dbReference>
<name>A0A317JPN8_9BACT</name>
<evidence type="ECO:0000256" key="2">
    <source>
        <dbReference type="ARBA" id="ARBA00023235"/>
    </source>
</evidence>
<dbReference type="InterPro" id="IPR001345">
    <property type="entry name" value="PG/BPGM_mutase_AS"/>
</dbReference>
<dbReference type="AlphaFoldDB" id="A0A317JPN8"/>
<keyword evidence="2" id="KW-0413">Isomerase</keyword>
<dbReference type="InterPro" id="IPR029033">
    <property type="entry name" value="His_PPase_superfam"/>
</dbReference>
<protein>
    <recommendedName>
        <fullName evidence="5">Histidine phosphatase family protein</fullName>
    </recommendedName>
</protein>
<dbReference type="PANTHER" id="PTHR48100:SF1">
    <property type="entry name" value="HISTIDINE PHOSPHATASE FAMILY PROTEIN-RELATED"/>
    <property type="match status" value="1"/>
</dbReference>
<dbReference type="CDD" id="cd07067">
    <property type="entry name" value="HP_PGM_like"/>
    <property type="match status" value="1"/>
</dbReference>
<dbReference type="SUPFAM" id="SSF53254">
    <property type="entry name" value="Phosphoglycerate mutase-like"/>
    <property type="match status" value="1"/>
</dbReference>
<sequence length="208" mass="24027">MTIYLVRHGQTNGNVNHLHQTLETPLNEIGLDQAEKVSKRFAHTSIDVILASPATRAQQTAKEVQTVTRANLETLELLAEQRHPSEIDNLSWEHESTSNVWKAIDENLHDKSYHYSDEENNSDFIERISHIFPLLEKRKEENIVLVSHGFVIRCLVGLLMFEDDFSSKEYERAKQKLWTVNTGITVFKYTTENGWGLLTYNDHAHLLE</sequence>
<dbReference type="SMART" id="SM00855">
    <property type="entry name" value="PGAM"/>
    <property type="match status" value="1"/>
</dbReference>
<organism evidence="3 4">
    <name type="scientific">Candidatus Cerribacteria bacterium 'Amazon FNV 2010 28 9'</name>
    <dbReference type="NCBI Taxonomy" id="2081795"/>
    <lineage>
        <taxon>Bacteria</taxon>
        <taxon>Candidatus Cerribacteria</taxon>
    </lineage>
</organism>
<dbReference type="PROSITE" id="PS00175">
    <property type="entry name" value="PG_MUTASE"/>
    <property type="match status" value="1"/>
</dbReference>
<dbReference type="PANTHER" id="PTHR48100">
    <property type="entry name" value="BROAD-SPECIFICITY PHOSPHATASE YOR283W-RELATED"/>
    <property type="match status" value="1"/>
</dbReference>